<dbReference type="InterPro" id="IPR011009">
    <property type="entry name" value="Kinase-like_dom_sf"/>
</dbReference>
<dbReference type="InterPro" id="IPR050236">
    <property type="entry name" value="Ser_Thr_kinase_AGC"/>
</dbReference>
<dbReference type="Gene3D" id="3.30.200.20">
    <property type="entry name" value="Phosphorylase Kinase, domain 1"/>
    <property type="match status" value="1"/>
</dbReference>
<dbReference type="Gene3D" id="1.10.510.10">
    <property type="entry name" value="Transferase(Phosphotransferase) domain 1"/>
    <property type="match status" value="1"/>
</dbReference>
<dbReference type="AlphaFoldDB" id="A0AAD4LLU3"/>
<comment type="catalytic activity">
    <reaction evidence="8">
        <text>L-seryl-[protein] + ATP = O-phospho-L-seryl-[protein] + ADP + H(+)</text>
        <dbReference type="Rhea" id="RHEA:17989"/>
        <dbReference type="Rhea" id="RHEA-COMP:9863"/>
        <dbReference type="Rhea" id="RHEA-COMP:11604"/>
        <dbReference type="ChEBI" id="CHEBI:15378"/>
        <dbReference type="ChEBI" id="CHEBI:29999"/>
        <dbReference type="ChEBI" id="CHEBI:30616"/>
        <dbReference type="ChEBI" id="CHEBI:83421"/>
        <dbReference type="ChEBI" id="CHEBI:456216"/>
        <dbReference type="EC" id="2.7.11.1"/>
    </reaction>
</comment>
<gene>
    <name evidence="12" type="ORF">EDB92DRAFT_1944456</name>
</gene>
<sequence length="905" mass="98161">MRLYKQKDIPKQHRNPSDGPPRATSASPDARFPHRLKRAAEAVSKQIAGHKAMISQFKESKPPLPPVVNNPLPLKRSNAVKGSVKPPVVPLKAEIPKVLASVTGSKKHVATPSTSPKSRSPPAPPGLGAKKSTPPRAKNVVPTTLAAQRKPQSLSPQTRSLNKKVATKSSALPAKRSTTPANLASVTLTPIPEQDEVDEPLLPASCFRPLAEDPESDDDDLGDDDDDNWLTNSVEPTSEFDTQITQVFSLGLVTQSKADVVHYGEVAPPLATPEATLTQMSEPMSALVEYWHKPETNFASNSDGFETIPLHLTECVANDTPDIVPFPSVQSTSSLCSVSPIVPSDLLIQQSLSCQPPSSTDGGPVSPIVSSELPKSPCQPPSSTDYEFVSYLGKGAFGAVLFAIHKKNRRDCAIKIISKAIAEERDIVHAVLAEQRVMRQASDHPYLLGLLASFHDSDNFYLISEYCVSSLFEIQMLEADKKLASAELACAIDHLHSLGIIHRDIKLENVMIKNDGHIVLGDFGLACSLETIMSPELGADSSSSDIFEPVSRDICGTLPYMAPEVLCGMEYSYSVDWFSYGVFLHVFYLNKFPWLGSHENPTSYLKAMMSTISLGTIFQNRSFGYLLKKLFCPNQDARADFSIVKGATFFADIDWQDVTSVGSLSSRPSREPAPGACDALGDKLPPSTEDVARYSIDPDPYPNFTWVNPSMAVGESIPDGSDAHSSFDPGTAESYTPSYFAASSSDFSFLSFGNPQFMSTSPPSIYSRQSPRGSATEGCTTDVLRDSVRSQNEGEEDPIFPPGLIAAFEDSAIYLNERVAEITQTIPEDDEALVRTTIKSLDAGEEPVFDLPSGWKDAFSLSHSPESQVALPSSSRPDAAEKSSVLPRLKSLWKRAASKFAPRQV</sequence>
<feature type="compositionally biased region" description="Polar residues" evidence="10">
    <location>
        <begin position="141"/>
        <end position="160"/>
    </location>
</feature>
<dbReference type="PANTHER" id="PTHR24356">
    <property type="entry name" value="SERINE/THREONINE-PROTEIN KINASE"/>
    <property type="match status" value="1"/>
</dbReference>
<evidence type="ECO:0000256" key="10">
    <source>
        <dbReference type="SAM" id="MobiDB-lite"/>
    </source>
</evidence>
<dbReference type="Proteomes" id="UP001201163">
    <property type="component" value="Unassembled WGS sequence"/>
</dbReference>
<dbReference type="GO" id="GO:0005524">
    <property type="term" value="F:ATP binding"/>
    <property type="evidence" value="ECO:0007669"/>
    <property type="project" value="UniProtKB-UniRule"/>
</dbReference>
<feature type="region of interest" description="Disordered" evidence="10">
    <location>
        <begin position="353"/>
        <end position="378"/>
    </location>
</feature>
<feature type="compositionally biased region" description="Acidic residues" evidence="10">
    <location>
        <begin position="212"/>
        <end position="228"/>
    </location>
</feature>
<evidence type="ECO:0000256" key="4">
    <source>
        <dbReference type="ARBA" id="ARBA00022741"/>
    </source>
</evidence>
<feature type="region of interest" description="Disordered" evidence="10">
    <location>
        <begin position="664"/>
        <end position="689"/>
    </location>
</feature>
<dbReference type="InterPro" id="IPR008271">
    <property type="entry name" value="Ser/Thr_kinase_AS"/>
</dbReference>
<evidence type="ECO:0000256" key="5">
    <source>
        <dbReference type="ARBA" id="ARBA00022777"/>
    </source>
</evidence>
<keyword evidence="6 9" id="KW-0067">ATP-binding</keyword>
<dbReference type="SUPFAM" id="SSF56112">
    <property type="entry name" value="Protein kinase-like (PK-like)"/>
    <property type="match status" value="1"/>
</dbReference>
<name>A0AAD4LLU3_9AGAM</name>
<comment type="caution">
    <text evidence="12">The sequence shown here is derived from an EMBL/GenBank/DDBJ whole genome shotgun (WGS) entry which is preliminary data.</text>
</comment>
<dbReference type="EC" id="2.7.11.1" evidence="1"/>
<evidence type="ECO:0000313" key="12">
    <source>
        <dbReference type="EMBL" id="KAH8993756.1"/>
    </source>
</evidence>
<evidence type="ECO:0000256" key="2">
    <source>
        <dbReference type="ARBA" id="ARBA00022527"/>
    </source>
</evidence>
<evidence type="ECO:0000256" key="9">
    <source>
        <dbReference type="PROSITE-ProRule" id="PRU10141"/>
    </source>
</evidence>
<dbReference type="InterPro" id="IPR000719">
    <property type="entry name" value="Prot_kinase_dom"/>
</dbReference>
<feature type="compositionally biased region" description="Basic and acidic residues" evidence="10">
    <location>
        <begin position="1"/>
        <end position="11"/>
    </location>
</feature>
<dbReference type="EMBL" id="JAKELL010000017">
    <property type="protein sequence ID" value="KAH8993756.1"/>
    <property type="molecule type" value="Genomic_DNA"/>
</dbReference>
<feature type="domain" description="Protein kinase" evidence="11">
    <location>
        <begin position="386"/>
        <end position="650"/>
    </location>
</feature>
<evidence type="ECO:0000256" key="1">
    <source>
        <dbReference type="ARBA" id="ARBA00012513"/>
    </source>
</evidence>
<feature type="region of interest" description="Disordered" evidence="10">
    <location>
        <begin position="1"/>
        <end position="32"/>
    </location>
</feature>
<dbReference type="PROSITE" id="PS00107">
    <property type="entry name" value="PROTEIN_KINASE_ATP"/>
    <property type="match status" value="1"/>
</dbReference>
<keyword evidence="5 12" id="KW-0418">Kinase</keyword>
<evidence type="ECO:0000256" key="6">
    <source>
        <dbReference type="ARBA" id="ARBA00022840"/>
    </source>
</evidence>
<dbReference type="InterPro" id="IPR017441">
    <property type="entry name" value="Protein_kinase_ATP_BS"/>
</dbReference>
<feature type="compositionally biased region" description="Polar residues" evidence="10">
    <location>
        <begin position="176"/>
        <end position="188"/>
    </location>
</feature>
<feature type="region of interest" description="Disordered" evidence="10">
    <location>
        <begin position="56"/>
        <end position="85"/>
    </location>
</feature>
<dbReference type="PROSITE" id="PS00108">
    <property type="entry name" value="PROTEIN_KINASE_ST"/>
    <property type="match status" value="1"/>
</dbReference>
<keyword evidence="4 9" id="KW-0547">Nucleotide-binding</keyword>
<evidence type="ECO:0000313" key="13">
    <source>
        <dbReference type="Proteomes" id="UP001201163"/>
    </source>
</evidence>
<comment type="catalytic activity">
    <reaction evidence="7">
        <text>L-threonyl-[protein] + ATP = O-phospho-L-threonyl-[protein] + ADP + H(+)</text>
        <dbReference type="Rhea" id="RHEA:46608"/>
        <dbReference type="Rhea" id="RHEA-COMP:11060"/>
        <dbReference type="Rhea" id="RHEA-COMP:11605"/>
        <dbReference type="ChEBI" id="CHEBI:15378"/>
        <dbReference type="ChEBI" id="CHEBI:30013"/>
        <dbReference type="ChEBI" id="CHEBI:30616"/>
        <dbReference type="ChEBI" id="CHEBI:61977"/>
        <dbReference type="ChEBI" id="CHEBI:456216"/>
        <dbReference type="EC" id="2.7.11.1"/>
    </reaction>
</comment>
<evidence type="ECO:0000256" key="3">
    <source>
        <dbReference type="ARBA" id="ARBA00022679"/>
    </source>
</evidence>
<evidence type="ECO:0000256" key="8">
    <source>
        <dbReference type="ARBA" id="ARBA00048679"/>
    </source>
</evidence>
<dbReference type="PROSITE" id="PS50011">
    <property type="entry name" value="PROTEIN_KINASE_DOM"/>
    <property type="match status" value="1"/>
</dbReference>
<keyword evidence="3" id="KW-0808">Transferase</keyword>
<keyword evidence="2" id="KW-0723">Serine/threonine-protein kinase</keyword>
<organism evidence="12 13">
    <name type="scientific">Lactarius akahatsu</name>
    <dbReference type="NCBI Taxonomy" id="416441"/>
    <lineage>
        <taxon>Eukaryota</taxon>
        <taxon>Fungi</taxon>
        <taxon>Dikarya</taxon>
        <taxon>Basidiomycota</taxon>
        <taxon>Agaricomycotina</taxon>
        <taxon>Agaricomycetes</taxon>
        <taxon>Russulales</taxon>
        <taxon>Russulaceae</taxon>
        <taxon>Lactarius</taxon>
    </lineage>
</organism>
<reference evidence="12" key="1">
    <citation type="submission" date="2022-01" db="EMBL/GenBank/DDBJ databases">
        <title>Comparative genomics reveals a dynamic genome evolution in the ectomycorrhizal milk-cap (Lactarius) mushrooms.</title>
        <authorList>
            <consortium name="DOE Joint Genome Institute"/>
            <person name="Lebreton A."/>
            <person name="Tang N."/>
            <person name="Kuo A."/>
            <person name="LaButti K."/>
            <person name="Drula E."/>
            <person name="Barry K."/>
            <person name="Clum A."/>
            <person name="Lipzen A."/>
            <person name="Mousain D."/>
            <person name="Ng V."/>
            <person name="Wang R."/>
            <person name="Wang X."/>
            <person name="Dai Y."/>
            <person name="Henrissat B."/>
            <person name="Grigoriev I.V."/>
            <person name="Guerin-Laguette A."/>
            <person name="Yu F."/>
            <person name="Martin F.M."/>
        </authorList>
    </citation>
    <scope>NUCLEOTIDE SEQUENCE</scope>
    <source>
        <strain evidence="12">QP</strain>
    </source>
</reference>
<accession>A0AAD4LLU3</accession>
<dbReference type="Pfam" id="PF00069">
    <property type="entry name" value="Pkinase"/>
    <property type="match status" value="1"/>
</dbReference>
<dbReference type="FunFam" id="3.30.200.20:FF:000042">
    <property type="entry name" value="Aurora kinase A"/>
    <property type="match status" value="1"/>
</dbReference>
<feature type="region of interest" description="Disordered" evidence="10">
    <location>
        <begin position="99"/>
        <end position="236"/>
    </location>
</feature>
<evidence type="ECO:0000259" key="11">
    <source>
        <dbReference type="PROSITE" id="PS50011"/>
    </source>
</evidence>
<dbReference type="SMART" id="SM00220">
    <property type="entry name" value="S_TKc"/>
    <property type="match status" value="1"/>
</dbReference>
<dbReference type="GO" id="GO:0004674">
    <property type="term" value="F:protein serine/threonine kinase activity"/>
    <property type="evidence" value="ECO:0007669"/>
    <property type="project" value="UniProtKB-KW"/>
</dbReference>
<feature type="binding site" evidence="9">
    <location>
        <position position="415"/>
    </location>
    <ligand>
        <name>ATP</name>
        <dbReference type="ChEBI" id="CHEBI:30616"/>
    </ligand>
</feature>
<keyword evidence="13" id="KW-1185">Reference proteome</keyword>
<evidence type="ECO:0000256" key="7">
    <source>
        <dbReference type="ARBA" id="ARBA00047899"/>
    </source>
</evidence>
<proteinExistence type="predicted"/>
<protein>
    <recommendedName>
        <fullName evidence="1">non-specific serine/threonine protein kinase</fullName>
        <ecNumber evidence="1">2.7.11.1</ecNumber>
    </recommendedName>
</protein>